<protein>
    <recommendedName>
        <fullName evidence="4 6">6-phosphogluconolactonase</fullName>
        <shortName evidence="6">6PGL</shortName>
        <ecNumber evidence="4 6">3.1.1.31</ecNumber>
    </recommendedName>
</protein>
<keyword evidence="5 6" id="KW-0378">Hydrolase</keyword>
<reference evidence="8 9" key="1">
    <citation type="submission" date="2016-07" db="EMBL/GenBank/DDBJ databases">
        <title>Pervasive Adenine N6-methylation of Active Genes in Fungi.</title>
        <authorList>
            <consortium name="DOE Joint Genome Institute"/>
            <person name="Mondo S.J."/>
            <person name="Dannebaum R.O."/>
            <person name="Kuo R.C."/>
            <person name="Labutti K."/>
            <person name="Haridas S."/>
            <person name="Kuo A."/>
            <person name="Salamov A."/>
            <person name="Ahrendt S.R."/>
            <person name="Lipzen A."/>
            <person name="Sullivan W."/>
            <person name="Andreopoulos W.B."/>
            <person name="Clum A."/>
            <person name="Lindquist E."/>
            <person name="Daum C."/>
            <person name="Ramamoorthy G.K."/>
            <person name="Gryganskyi A."/>
            <person name="Culley D."/>
            <person name="Magnuson J.K."/>
            <person name="James T.Y."/>
            <person name="O'Malley M.A."/>
            <person name="Stajich J.E."/>
            <person name="Spatafora J.W."/>
            <person name="Visel A."/>
            <person name="Grigoriev I.V."/>
        </authorList>
    </citation>
    <scope>NUCLEOTIDE SEQUENCE [LARGE SCALE GENOMIC DNA]</scope>
    <source>
        <strain evidence="8 9">62-1032</strain>
    </source>
</reference>
<dbReference type="GO" id="GO:0017057">
    <property type="term" value="F:6-phosphogluconolactonase activity"/>
    <property type="evidence" value="ECO:0007669"/>
    <property type="project" value="UniProtKB-UniRule"/>
</dbReference>
<dbReference type="InterPro" id="IPR006148">
    <property type="entry name" value="Glc/Gal-6P_isomerase"/>
</dbReference>
<dbReference type="EMBL" id="MCGR01000036">
    <property type="protein sequence ID" value="ORY76016.1"/>
    <property type="molecule type" value="Genomic_DNA"/>
</dbReference>
<proteinExistence type="inferred from homology"/>
<evidence type="ECO:0000313" key="8">
    <source>
        <dbReference type="EMBL" id="ORY76016.1"/>
    </source>
</evidence>
<dbReference type="NCBIfam" id="TIGR01198">
    <property type="entry name" value="pgl"/>
    <property type="match status" value="1"/>
</dbReference>
<evidence type="ECO:0000256" key="2">
    <source>
        <dbReference type="ARBA" id="ARBA00004961"/>
    </source>
</evidence>
<evidence type="ECO:0000256" key="3">
    <source>
        <dbReference type="ARBA" id="ARBA00010662"/>
    </source>
</evidence>
<sequence length="254" mass="27876">MASEGSVPSKAAPPPVLYSFADPDELSKGLASFVLAAQDEALKKQSTFKLAISGGSLPKVLGQDLINRTDVKWDKWEIFFADERVVPLDHEDSNFLANDNHLFSKVPIPRENIHVIDTSKLDNPEEVADEYEKQMIATFVGSNAIAFPRFDLILLGIGPDGHTCSLFPGHELLQENDGWVAYLTDSPKPPNTRITLTFPVLNHAHRVAFVASGEGKQEILHKALDQPEAGLPCSMVKVVSPGQVYWFSDDAALK</sequence>
<dbReference type="Pfam" id="PF01182">
    <property type="entry name" value="Glucosamine_iso"/>
    <property type="match status" value="1"/>
</dbReference>
<dbReference type="FunFam" id="3.40.50.1360:FF:000005">
    <property type="entry name" value="6-phosphogluconolactonase"/>
    <property type="match status" value="1"/>
</dbReference>
<evidence type="ECO:0000256" key="6">
    <source>
        <dbReference type="RuleBase" id="RU365095"/>
    </source>
</evidence>
<comment type="caution">
    <text evidence="8">The sequence shown here is derived from an EMBL/GenBank/DDBJ whole genome shotgun (WGS) entry which is preliminary data.</text>
</comment>
<dbReference type="Proteomes" id="UP000193467">
    <property type="component" value="Unassembled WGS sequence"/>
</dbReference>
<evidence type="ECO:0000259" key="7">
    <source>
        <dbReference type="Pfam" id="PF01182"/>
    </source>
</evidence>
<dbReference type="PANTHER" id="PTHR11054:SF0">
    <property type="entry name" value="6-PHOSPHOGLUCONOLACTONASE"/>
    <property type="match status" value="1"/>
</dbReference>
<organism evidence="8 9">
    <name type="scientific">Leucosporidium creatinivorum</name>
    <dbReference type="NCBI Taxonomy" id="106004"/>
    <lineage>
        <taxon>Eukaryota</taxon>
        <taxon>Fungi</taxon>
        <taxon>Dikarya</taxon>
        <taxon>Basidiomycota</taxon>
        <taxon>Pucciniomycotina</taxon>
        <taxon>Microbotryomycetes</taxon>
        <taxon>Leucosporidiales</taxon>
        <taxon>Leucosporidium</taxon>
    </lineage>
</organism>
<dbReference type="InterPro" id="IPR037171">
    <property type="entry name" value="NagB/RpiA_transferase-like"/>
</dbReference>
<evidence type="ECO:0000256" key="4">
    <source>
        <dbReference type="ARBA" id="ARBA00013198"/>
    </source>
</evidence>
<dbReference type="SUPFAM" id="SSF100950">
    <property type="entry name" value="NagB/RpiA/CoA transferase-like"/>
    <property type="match status" value="1"/>
</dbReference>
<comment type="pathway">
    <text evidence="2 6">Carbohydrate degradation; pentose phosphate pathway; D-ribulose 5-phosphate from D-glucose 6-phosphate (oxidative stage): step 2/3.</text>
</comment>
<dbReference type="OrthoDB" id="432544at2759"/>
<dbReference type="UniPathway" id="UPA00115">
    <property type="reaction ID" value="UER00409"/>
</dbReference>
<comment type="function">
    <text evidence="6">Hydrolysis of 6-phosphogluconolactone to 6-phosphogluconate.</text>
</comment>
<dbReference type="CDD" id="cd01400">
    <property type="entry name" value="6PGL"/>
    <property type="match status" value="1"/>
</dbReference>
<accession>A0A1Y2EY36</accession>
<dbReference type="AlphaFoldDB" id="A0A1Y2EY36"/>
<dbReference type="EC" id="3.1.1.31" evidence="4 6"/>
<dbReference type="STRING" id="106004.A0A1Y2EY36"/>
<dbReference type="Gene3D" id="3.40.50.1360">
    <property type="match status" value="1"/>
</dbReference>
<name>A0A1Y2EY36_9BASI</name>
<evidence type="ECO:0000313" key="9">
    <source>
        <dbReference type="Proteomes" id="UP000193467"/>
    </source>
</evidence>
<dbReference type="InParanoid" id="A0A1Y2EY36"/>
<dbReference type="GO" id="GO:0006098">
    <property type="term" value="P:pentose-phosphate shunt"/>
    <property type="evidence" value="ECO:0007669"/>
    <property type="project" value="UniProtKB-UniPathway"/>
</dbReference>
<evidence type="ECO:0000256" key="1">
    <source>
        <dbReference type="ARBA" id="ARBA00000832"/>
    </source>
</evidence>
<dbReference type="PANTHER" id="PTHR11054">
    <property type="entry name" value="6-PHOSPHOGLUCONOLACTONASE"/>
    <property type="match status" value="1"/>
</dbReference>
<dbReference type="InterPro" id="IPR039104">
    <property type="entry name" value="6PGL"/>
</dbReference>
<comment type="catalytic activity">
    <reaction evidence="1 6">
        <text>6-phospho-D-glucono-1,5-lactone + H2O = 6-phospho-D-gluconate + H(+)</text>
        <dbReference type="Rhea" id="RHEA:12556"/>
        <dbReference type="ChEBI" id="CHEBI:15377"/>
        <dbReference type="ChEBI" id="CHEBI:15378"/>
        <dbReference type="ChEBI" id="CHEBI:57955"/>
        <dbReference type="ChEBI" id="CHEBI:58759"/>
        <dbReference type="EC" id="3.1.1.31"/>
    </reaction>
</comment>
<evidence type="ECO:0000256" key="5">
    <source>
        <dbReference type="ARBA" id="ARBA00022801"/>
    </source>
</evidence>
<feature type="domain" description="Glucosamine/galactosamine-6-phosphate isomerase" evidence="7">
    <location>
        <begin position="22"/>
        <end position="246"/>
    </location>
</feature>
<dbReference type="InterPro" id="IPR005900">
    <property type="entry name" value="6-phosphogluconolactonase_DevB"/>
</dbReference>
<gene>
    <name evidence="8" type="ORF">BCR35DRAFT_292798</name>
</gene>
<dbReference type="GO" id="GO:0005975">
    <property type="term" value="P:carbohydrate metabolic process"/>
    <property type="evidence" value="ECO:0007669"/>
    <property type="project" value="UniProtKB-UniRule"/>
</dbReference>
<comment type="similarity">
    <text evidence="3 6">Belongs to the glucosamine/galactosamine-6-phosphate isomerase family. 6-phosphogluconolactonase subfamily.</text>
</comment>
<keyword evidence="9" id="KW-1185">Reference proteome</keyword>
<dbReference type="FunCoup" id="A0A1Y2EY36">
    <property type="interactions" value="442"/>
</dbReference>